<dbReference type="VEuPathDB" id="TriTrypDB:BSAL_65850"/>
<dbReference type="SMART" id="SM00881">
    <property type="entry name" value="CoA_binding"/>
    <property type="match status" value="2"/>
</dbReference>
<dbReference type="Gene3D" id="3.40.50.720">
    <property type="entry name" value="NAD(P)-binding Rossmann-like Domain"/>
    <property type="match status" value="2"/>
</dbReference>
<accession>A0A0S4IV20</accession>
<dbReference type="PANTHER" id="PTHR33303:SF2">
    <property type="entry name" value="COA-BINDING DOMAIN-CONTAINING PROTEIN"/>
    <property type="match status" value="1"/>
</dbReference>
<feature type="non-terminal residue" evidence="2">
    <location>
        <position position="205"/>
    </location>
</feature>
<sequence>TTSGILAAALHPTDDVIRQLLKRKHVAVVGLSSDASKPSYHVAEMMQQHGQYRIIPVRPGSSKILSEPIVGKLSDIPSDLIADVLVDVFRNPDDVEPIVDEAIAVGATAALHPTDDVIRQLLKRKHVAVVGLSSDASKPSYHVAEMMQQHGQYRIIPVRPGSSKILSEPIVGKLSDIPSDLIADVLVDVFRNPDDVEPIVDEAIA</sequence>
<dbReference type="EMBL" id="CYKH01000411">
    <property type="protein sequence ID" value="CUF80172.1"/>
    <property type="molecule type" value="Genomic_DNA"/>
</dbReference>
<protein>
    <submittedName>
        <fullName evidence="2">CoA-binding protein, putative</fullName>
    </submittedName>
</protein>
<proteinExistence type="predicted"/>
<feature type="domain" description="CoA-binding" evidence="1">
    <location>
        <begin position="20"/>
        <end position="117"/>
    </location>
</feature>
<feature type="non-terminal residue" evidence="2">
    <location>
        <position position="1"/>
    </location>
</feature>
<dbReference type="InterPro" id="IPR036291">
    <property type="entry name" value="NAD(P)-bd_dom_sf"/>
</dbReference>
<dbReference type="AlphaFoldDB" id="A0A0S4IV20"/>
<reference evidence="3" key="1">
    <citation type="submission" date="2015-09" db="EMBL/GenBank/DDBJ databases">
        <authorList>
            <consortium name="Pathogen Informatics"/>
        </authorList>
    </citation>
    <scope>NUCLEOTIDE SEQUENCE [LARGE SCALE GENOMIC DNA]</scope>
    <source>
        <strain evidence="3">Lake Konstanz</strain>
    </source>
</reference>
<keyword evidence="3" id="KW-1185">Reference proteome</keyword>
<name>A0A0S4IV20_BODSA</name>
<dbReference type="Proteomes" id="UP000051952">
    <property type="component" value="Unassembled WGS sequence"/>
</dbReference>
<dbReference type="SUPFAM" id="SSF51735">
    <property type="entry name" value="NAD(P)-binding Rossmann-fold domains"/>
    <property type="match status" value="2"/>
</dbReference>
<evidence type="ECO:0000313" key="3">
    <source>
        <dbReference type="Proteomes" id="UP000051952"/>
    </source>
</evidence>
<dbReference type="Pfam" id="PF13380">
    <property type="entry name" value="CoA_binding_2"/>
    <property type="match status" value="2"/>
</dbReference>
<dbReference type="InterPro" id="IPR003781">
    <property type="entry name" value="CoA-bd"/>
</dbReference>
<evidence type="ECO:0000259" key="1">
    <source>
        <dbReference type="SMART" id="SM00881"/>
    </source>
</evidence>
<organism evidence="2 3">
    <name type="scientific">Bodo saltans</name>
    <name type="common">Flagellated protozoan</name>
    <dbReference type="NCBI Taxonomy" id="75058"/>
    <lineage>
        <taxon>Eukaryota</taxon>
        <taxon>Discoba</taxon>
        <taxon>Euglenozoa</taxon>
        <taxon>Kinetoplastea</taxon>
        <taxon>Metakinetoplastina</taxon>
        <taxon>Eubodonida</taxon>
        <taxon>Bodonidae</taxon>
        <taxon>Bodo</taxon>
    </lineage>
</organism>
<evidence type="ECO:0000313" key="2">
    <source>
        <dbReference type="EMBL" id="CUF80172.1"/>
    </source>
</evidence>
<gene>
    <name evidence="2" type="ORF">BSAL_65850</name>
</gene>
<dbReference type="PANTHER" id="PTHR33303">
    <property type="entry name" value="CYTOPLASMIC PROTEIN-RELATED"/>
    <property type="match status" value="1"/>
</dbReference>
<feature type="domain" description="CoA-binding" evidence="1">
    <location>
        <begin position="121"/>
        <end position="205"/>
    </location>
</feature>